<organism evidence="1 2">
    <name type="scientific">Corynebacterium glucuronolyticum</name>
    <dbReference type="NCBI Taxonomy" id="39791"/>
    <lineage>
        <taxon>Bacteria</taxon>
        <taxon>Bacillati</taxon>
        <taxon>Actinomycetota</taxon>
        <taxon>Actinomycetes</taxon>
        <taxon>Mycobacteriales</taxon>
        <taxon>Corynebacteriaceae</taxon>
        <taxon>Corynebacterium</taxon>
    </lineage>
</organism>
<reference evidence="1" key="1">
    <citation type="submission" date="2021-02" db="EMBL/GenBank/DDBJ databases">
        <title>FDA dAtabase for Regulatory Grade micrObial Sequences (FDA-ARGOS): Supporting development and validation of Infectious Disease Dx tests.</title>
        <authorList>
            <person name="Sproer C."/>
            <person name="Gronow S."/>
            <person name="Severitt S."/>
            <person name="Schroder I."/>
            <person name="Tallon L."/>
            <person name="Sadzewicz L."/>
            <person name="Zhao X."/>
            <person name="Boylan J."/>
            <person name="Ott S."/>
            <person name="Bowen H."/>
            <person name="Vavikolanu K."/>
            <person name="Mehta A."/>
            <person name="Aluvathingal J."/>
            <person name="Nadendla S."/>
            <person name="Lowell S."/>
            <person name="Myers T."/>
            <person name="Yan Y."/>
            <person name="Sichtig H."/>
        </authorList>
    </citation>
    <scope>NUCLEOTIDE SEQUENCE</scope>
    <source>
        <strain evidence="1">FDAARGOS_1191</strain>
    </source>
</reference>
<dbReference type="NCBIfam" id="TIGR01869">
    <property type="entry name" value="casC_Cse4"/>
    <property type="match status" value="1"/>
</dbReference>
<gene>
    <name evidence="1" type="primary">cas7e</name>
    <name evidence="1" type="ORF">I6J21_01155</name>
</gene>
<evidence type="ECO:0000313" key="2">
    <source>
        <dbReference type="Proteomes" id="UP000617681"/>
    </source>
</evidence>
<dbReference type="RefSeq" id="WP_005392858.1">
    <property type="nucleotide sequence ID" value="NZ_CP069534.1"/>
</dbReference>
<dbReference type="AlphaFoldDB" id="A0AAX1L8P2"/>
<name>A0AAX1L8P2_9CORY</name>
<proteinExistence type="predicted"/>
<accession>A0AAX1L8P2</accession>
<dbReference type="Pfam" id="PF09344">
    <property type="entry name" value="Cas_CT1975"/>
    <property type="match status" value="1"/>
</dbReference>
<evidence type="ECO:0000313" key="1">
    <source>
        <dbReference type="EMBL" id="QRP70813.1"/>
    </source>
</evidence>
<protein>
    <submittedName>
        <fullName evidence="1">Type I-E CRISPR-associated protein Cas7/Cse4/CasC</fullName>
    </submittedName>
</protein>
<sequence length="356" mass="39029">MSNQLTLHFLCSIPYSNLNRDDTGVPKRVMQGGALRALHSSQSIKRGSRVLYENASQDLSIRSGRLDEEVAEKAMEMNPDLDEKTALKQAAKLIGNLTKGEAKSGEGDAKRSTWLSSEEILTAATYVANSTDPREKFIDGNTTGSLAIAAFGRMFANATDLNTEAAVAVSPAITTHQATIETDYFSTADDINLRDHKANATYLDVSLYTSGTFYRTVTIDRNQLRTSWSGFESNSVRENLEAFVRSLVYGQPRGKKNSTAPFTMPSLILAEEQQYRVAYDFERPVEADKDGGGFMKSSIEKLAKQYTLARSFDPGNFGPVEALSGTYPDLDGHFGDLKKASLDSLIGDVVDWILDA</sequence>
<dbReference type="InterPro" id="IPR010148">
    <property type="entry name" value="CRISPR-assoc_prot_CT1975"/>
</dbReference>
<dbReference type="EMBL" id="CP069534">
    <property type="protein sequence ID" value="QRP70813.1"/>
    <property type="molecule type" value="Genomic_DNA"/>
</dbReference>
<dbReference type="Proteomes" id="UP000617681">
    <property type="component" value="Chromosome"/>
</dbReference>